<comment type="caution">
    <text evidence="1">The sequence shown here is derived from an EMBL/GenBank/DDBJ whole genome shotgun (WGS) entry which is preliminary data.</text>
</comment>
<protein>
    <submittedName>
        <fullName evidence="1">Uncharacterized protein</fullName>
    </submittedName>
</protein>
<proteinExistence type="predicted"/>
<dbReference type="EMBL" id="AAMHCR010000088">
    <property type="protein sequence ID" value="EDH3028870.1"/>
    <property type="molecule type" value="Genomic_DNA"/>
</dbReference>
<name>A0A633Q296_SALER</name>
<sequence>MRHYVAGMIFRRPIPAPDFADADKRYRLRSKTAIGCGGIQIADCYKRETRSTKARCITHQ</sequence>
<dbReference type="AlphaFoldDB" id="A0A633Q296"/>
<evidence type="ECO:0000313" key="1">
    <source>
        <dbReference type="EMBL" id="EDH3028870.1"/>
    </source>
</evidence>
<organism evidence="1">
    <name type="scientific">Salmonella enterica</name>
    <name type="common">Salmonella choleraesuis</name>
    <dbReference type="NCBI Taxonomy" id="28901"/>
    <lineage>
        <taxon>Bacteria</taxon>
        <taxon>Pseudomonadati</taxon>
        <taxon>Pseudomonadota</taxon>
        <taxon>Gammaproteobacteria</taxon>
        <taxon>Enterobacterales</taxon>
        <taxon>Enterobacteriaceae</taxon>
        <taxon>Salmonella</taxon>
    </lineage>
</organism>
<gene>
    <name evidence="1" type="ORF">GC818_20305</name>
</gene>
<accession>A0A633Q296</accession>
<reference evidence="1" key="1">
    <citation type="submission" date="2019-10" db="EMBL/GenBank/DDBJ databases">
        <authorList>
            <consortium name="PulseNet: The National Subtyping Network for Foodborne Disease Surveillance"/>
            <person name="Tarr C.L."/>
            <person name="Trees E."/>
            <person name="Katz L.S."/>
            <person name="Carleton-Romer H.A."/>
            <person name="Stroika S."/>
            <person name="Kucerova Z."/>
            <person name="Roache K.F."/>
            <person name="Sabol A.L."/>
            <person name="Besser J."/>
            <person name="Gerner-Smidt P."/>
        </authorList>
    </citation>
    <scope>NUCLEOTIDE SEQUENCE</scope>
    <source>
        <strain evidence="1">PNUSAS109927</strain>
    </source>
</reference>